<organism evidence="1 2">
    <name type="scientific">Candidatus Uhrbacteria bacterium GW2011_GWA2_52_8d</name>
    <dbReference type="NCBI Taxonomy" id="1618979"/>
    <lineage>
        <taxon>Bacteria</taxon>
        <taxon>Candidatus Uhriibacteriota</taxon>
    </lineage>
</organism>
<protein>
    <submittedName>
        <fullName evidence="1">Uncharacterized protein</fullName>
    </submittedName>
</protein>
<dbReference type="AlphaFoldDB" id="A0A0G1XN31"/>
<comment type="caution">
    <text evidence="1">The sequence shown here is derived from an EMBL/GenBank/DDBJ whole genome shotgun (WGS) entry which is preliminary data.</text>
</comment>
<dbReference type="EMBL" id="LCRH01000021">
    <property type="protein sequence ID" value="KKW32658.1"/>
    <property type="molecule type" value="Genomic_DNA"/>
</dbReference>
<gene>
    <name evidence="1" type="ORF">UY76_C0021G0029</name>
</gene>
<proteinExistence type="predicted"/>
<evidence type="ECO:0000313" key="1">
    <source>
        <dbReference type="EMBL" id="KKW32658.1"/>
    </source>
</evidence>
<reference evidence="1 2" key="1">
    <citation type="journal article" date="2015" name="Nature">
        <title>rRNA introns, odd ribosomes, and small enigmatic genomes across a large radiation of phyla.</title>
        <authorList>
            <person name="Brown C.T."/>
            <person name="Hug L.A."/>
            <person name="Thomas B.C."/>
            <person name="Sharon I."/>
            <person name="Castelle C.J."/>
            <person name="Singh A."/>
            <person name="Wilkins M.J."/>
            <person name="Williams K.H."/>
            <person name="Banfield J.F."/>
        </authorList>
    </citation>
    <scope>NUCLEOTIDE SEQUENCE [LARGE SCALE GENOMIC DNA]</scope>
</reference>
<sequence>VGVKEFRENFKKYANATKRGQSFIVSNHKEPLFKVGPLEEPVGKYTLKDMTKIRFSHPDKNVSKKIDEIVYGV</sequence>
<dbReference type="Proteomes" id="UP000034054">
    <property type="component" value="Unassembled WGS sequence"/>
</dbReference>
<accession>A0A0G1XN31</accession>
<name>A0A0G1XN31_9BACT</name>
<evidence type="ECO:0000313" key="2">
    <source>
        <dbReference type="Proteomes" id="UP000034054"/>
    </source>
</evidence>
<feature type="non-terminal residue" evidence="1">
    <location>
        <position position="1"/>
    </location>
</feature>